<name>A0A0E4FUK4_9BRAD</name>
<dbReference type="Gene3D" id="3.50.50.60">
    <property type="entry name" value="FAD/NAD(P)-binding domain"/>
    <property type="match status" value="1"/>
</dbReference>
<feature type="compositionally biased region" description="Polar residues" evidence="1">
    <location>
        <begin position="245"/>
        <end position="265"/>
    </location>
</feature>
<gene>
    <name evidence="2" type="ORF">NK6_4851</name>
</gene>
<organism evidence="2 3">
    <name type="scientific">Bradyrhizobium diazoefficiens</name>
    <dbReference type="NCBI Taxonomy" id="1355477"/>
    <lineage>
        <taxon>Bacteria</taxon>
        <taxon>Pseudomonadati</taxon>
        <taxon>Pseudomonadota</taxon>
        <taxon>Alphaproteobacteria</taxon>
        <taxon>Hyphomicrobiales</taxon>
        <taxon>Nitrobacteraceae</taxon>
        <taxon>Bradyrhizobium</taxon>
    </lineage>
</organism>
<keyword evidence="2" id="KW-0503">Monooxygenase</keyword>
<dbReference type="GO" id="GO:0004497">
    <property type="term" value="F:monooxygenase activity"/>
    <property type="evidence" value="ECO:0007669"/>
    <property type="project" value="UniProtKB-KW"/>
</dbReference>
<feature type="region of interest" description="Disordered" evidence="1">
    <location>
        <begin position="241"/>
        <end position="265"/>
    </location>
</feature>
<dbReference type="EMBL" id="AP014685">
    <property type="protein sequence ID" value="BAR58016.1"/>
    <property type="molecule type" value="Genomic_DNA"/>
</dbReference>
<dbReference type="AlphaFoldDB" id="A0A0E4FUK4"/>
<protein>
    <submittedName>
        <fullName evidence="2">Flavin-containing monooxygenase</fullName>
    </submittedName>
</protein>
<evidence type="ECO:0000313" key="3">
    <source>
        <dbReference type="Proteomes" id="UP000063308"/>
    </source>
</evidence>
<dbReference type="InterPro" id="IPR036188">
    <property type="entry name" value="FAD/NAD-bd_sf"/>
</dbReference>
<accession>A0A0E4FUK4</accession>
<keyword evidence="2" id="KW-0560">Oxidoreductase</keyword>
<evidence type="ECO:0000313" key="2">
    <source>
        <dbReference type="EMBL" id="BAR58016.1"/>
    </source>
</evidence>
<evidence type="ECO:0000256" key="1">
    <source>
        <dbReference type="SAM" id="MobiDB-lite"/>
    </source>
</evidence>
<dbReference type="SUPFAM" id="SSF51905">
    <property type="entry name" value="FAD/NAD(P)-binding domain"/>
    <property type="match status" value="1"/>
</dbReference>
<dbReference type="Proteomes" id="UP000063308">
    <property type="component" value="Chromosome"/>
</dbReference>
<reference evidence="2 3" key="1">
    <citation type="submission" date="2014-11" db="EMBL/GenBank/DDBJ databases">
        <title>Symbiosis island explosion on the genome of extra-slow-growing strains of soybean bradyrhizobia with massive insertion sequences.</title>
        <authorList>
            <person name="Iida T."/>
            <person name="Minamisawa K."/>
        </authorList>
    </citation>
    <scope>NUCLEOTIDE SEQUENCE [LARGE SCALE GENOMIC DNA]</scope>
    <source>
        <strain evidence="2 3">NK6</strain>
    </source>
</reference>
<sequence length="265" mass="28676">MLDRTKDISVAAQAWLDEFRDALGKPEPAAALDLLFLPDSFWRDVLALSWNLQTLAGRSAIAQALAALASGAAPTHFEIAPNRAPPRWVTRAGTSNIEAIFNFETALGRGSGILRLVPDSTDGDRLKAWTLLTALDELKGFEEQLGTSRPRGQAYSRDFRGPNWLDQRNTSRDYADRDPAVLVVGGGQAGLAIAARLKQLKVDTLIVIARRGSATIGASAITRSPCTTRCRSITCPTCRSRRTGRSISPRTSSPTGSKPMSMPWS</sequence>
<proteinExistence type="predicted"/>